<dbReference type="Gene3D" id="2.60.40.10">
    <property type="entry name" value="Immunoglobulins"/>
    <property type="match status" value="1"/>
</dbReference>
<dbReference type="InterPro" id="IPR049171">
    <property type="entry name" value="GLGE_C"/>
</dbReference>
<dbReference type="Gene3D" id="1.20.58.80">
    <property type="entry name" value="Phosphotransferase system, lactose/cellobiose-type IIA subunit"/>
    <property type="match status" value="1"/>
</dbReference>
<dbReference type="InterPro" id="IPR013780">
    <property type="entry name" value="Glyco_hydro_b"/>
</dbReference>
<dbReference type="InterPro" id="IPR017853">
    <property type="entry name" value="GH"/>
</dbReference>
<evidence type="ECO:0000259" key="7">
    <source>
        <dbReference type="SMART" id="SM00642"/>
    </source>
</evidence>
<keyword evidence="2 6" id="KW-0328">Glycosyltransferase</keyword>
<dbReference type="EC" id="2.4.99.16" evidence="6"/>
<dbReference type="GeneID" id="92759818"/>
<evidence type="ECO:0000256" key="1">
    <source>
        <dbReference type="ARBA" id="ARBA00011738"/>
    </source>
</evidence>
<dbReference type="AlphaFoldDB" id="A0A7T4JUK6"/>
<dbReference type="SMART" id="SM00642">
    <property type="entry name" value="Aamy"/>
    <property type="match status" value="1"/>
</dbReference>
<comment type="catalytic activity">
    <reaction evidence="5 6">
        <text>alpha-maltose 1-phosphate + [(1-&gt;4)-alpha-D-glucosyl](n) = [(1-&gt;4)-alpha-D-glucosyl](n+2) + phosphate</text>
        <dbReference type="Rhea" id="RHEA:42692"/>
        <dbReference type="Rhea" id="RHEA-COMP:9584"/>
        <dbReference type="Rhea" id="RHEA-COMP:10183"/>
        <dbReference type="ChEBI" id="CHEBI:15444"/>
        <dbReference type="ChEBI" id="CHEBI:43474"/>
        <dbReference type="ChEBI" id="CHEBI:63576"/>
        <dbReference type="EC" id="2.4.99.16"/>
    </reaction>
</comment>
<evidence type="ECO:0000313" key="9">
    <source>
        <dbReference type="Proteomes" id="UP000596145"/>
    </source>
</evidence>
<dbReference type="InterPro" id="IPR021828">
    <property type="entry name" value="GlgE_dom_N/S"/>
</dbReference>
<accession>A0A7T4JUK6</accession>
<gene>
    <name evidence="6" type="primary">glgE</name>
    <name evidence="8" type="ORF">I6I10_10815</name>
</gene>
<feature type="binding site" evidence="6">
    <location>
        <position position="298"/>
    </location>
    <ligand>
        <name>alpha-maltose 1-phosphate</name>
        <dbReference type="ChEBI" id="CHEBI:63576"/>
    </ligand>
</feature>
<dbReference type="Pfam" id="PF11896">
    <property type="entry name" value="GlgE_dom_N_S"/>
    <property type="match status" value="1"/>
</dbReference>
<feature type="binding site" evidence="6">
    <location>
        <position position="333"/>
    </location>
    <ligand>
        <name>alpha-maltose 1-phosphate</name>
        <dbReference type="ChEBI" id="CHEBI:63576"/>
    </ligand>
</feature>
<dbReference type="Gene3D" id="2.60.40.1180">
    <property type="entry name" value="Golgi alpha-mannosidase II"/>
    <property type="match status" value="1"/>
</dbReference>
<reference evidence="8 9" key="1">
    <citation type="submission" date="2020-12" db="EMBL/GenBank/DDBJ databases">
        <title>FDA dAtabase for Regulatory Grade micrObial Sequences (FDA-ARGOS): Supporting development and validation of Infectious Disease Dx tests.</title>
        <authorList>
            <person name="Sproer C."/>
            <person name="Gronow S."/>
            <person name="Severitt S."/>
            <person name="Schroder I."/>
            <person name="Tallon L."/>
            <person name="Sadzewicz L."/>
            <person name="Zhao X."/>
            <person name="Boylan J."/>
            <person name="Ott S."/>
            <person name="Bowen H."/>
            <person name="Vavikolanu K."/>
            <person name="Mehta A."/>
            <person name="Aluvathingal J."/>
            <person name="Nadendla S."/>
            <person name="Lowell S."/>
            <person name="Myers T."/>
            <person name="Yan Y."/>
            <person name="Sichtig H."/>
        </authorList>
    </citation>
    <scope>NUCLEOTIDE SEQUENCE [LARGE SCALE GENOMIC DNA]</scope>
    <source>
        <strain evidence="8 9">FDAARGOS_1053</strain>
    </source>
</reference>
<evidence type="ECO:0000256" key="6">
    <source>
        <dbReference type="HAMAP-Rule" id="MF_02124"/>
    </source>
</evidence>
<evidence type="ECO:0000256" key="2">
    <source>
        <dbReference type="ARBA" id="ARBA00022676"/>
    </source>
</evidence>
<dbReference type="HAMAP" id="MF_02124">
    <property type="entry name" value="GlgE"/>
    <property type="match status" value="1"/>
</dbReference>
<keyword evidence="3 6" id="KW-0808">Transferase</keyword>
<sequence>MTGRIAIDDIRPVINCGSYPAKGAVGEVIPIFANVWREGHDAVGATCVITDPRGRETAISMVPREEEPDKFNALFVPDEMGMWSFRIEGWDHPFKTWRHAVEAKLDAGQSEAEMANDIEIGARLCKEAGHTEIVELLHSDAPLADKIHRAMAATQDSAPIRRFLTRTSEYRIFVERRKALVSSWYEIFPRSTGGVDENGHPIHGTFATTADELPRIKEMGFDTVYLPPIHPIGKINRKGKDNTLDAEPDDVGSPWAIGSDEGGHEAVHPALGTVEDFEALVKRAEELDMEIAIDLALQCAPDHPWAKEHPEFFTILPDNTIAFAENPPKKYQDIYPLNFDNARKTIYSKILDIVLLWIRRGVKTFRVDNPHTKPANFWHWLISEVHSEHPEVIFLAEAFTRPPRLYGLSKVGFSQSYNYFTWKTTKKELTQFATEISQMADISRANLFTNTPDILHASLQYGGRAMFAIRATLAATMSPVWGIYSGFELFEHEAVAPGSEEYKHSEKYELRPRDYSQDNLSGYIGLLNLIRRKNPALQQLRYIHFHDLTNDQMLAYSKVDPETGNTLLVVVNLDSHYAQSGMLTLDMDALGRTESDTFTVHDLVSGEEYDFSKVNYIRLEPYKNVAHIFELPPVAPERRAHLAWR</sequence>
<dbReference type="Proteomes" id="UP000596145">
    <property type="component" value="Chromosome"/>
</dbReference>
<evidence type="ECO:0000313" key="8">
    <source>
        <dbReference type="EMBL" id="QQB45945.1"/>
    </source>
</evidence>
<evidence type="ECO:0000256" key="5">
    <source>
        <dbReference type="ARBA" id="ARBA00048735"/>
    </source>
</evidence>
<protein>
    <recommendedName>
        <fullName evidence="6">Alpha-1,4-glucan:maltose-1-phosphate maltosyltransferase</fullName>
        <shortName evidence="6">GMPMT</shortName>
        <ecNumber evidence="6">2.4.99.16</ecNumber>
    </recommendedName>
    <alternativeName>
        <fullName evidence="6">(1-&gt;4)-alpha-D-glucan:maltose-1-phosphate alpha-D-maltosyltransferase</fullName>
    </alternativeName>
</protein>
<dbReference type="GO" id="GO:0016758">
    <property type="term" value="F:hexosyltransferase activity"/>
    <property type="evidence" value="ECO:0007669"/>
    <property type="project" value="UniProtKB-UniRule"/>
</dbReference>
<name>A0A7T4JUK6_9CORY</name>
<dbReference type="RefSeq" id="WP_084036266.1">
    <property type="nucleotide sequence ID" value="NZ_CP066007.1"/>
</dbReference>
<dbReference type="SUPFAM" id="SSF51445">
    <property type="entry name" value="(Trans)glycosidases"/>
    <property type="match status" value="1"/>
</dbReference>
<dbReference type="PANTHER" id="PTHR47786">
    <property type="entry name" value="ALPHA-1,4-GLUCAN:MALTOSE-1-PHOSPHATE MALTOSYLTRANSFERASE"/>
    <property type="match status" value="1"/>
</dbReference>
<feature type="binding site" evidence="6">
    <location>
        <begin position="507"/>
        <end position="508"/>
    </location>
    <ligand>
        <name>alpha-maltose 1-phosphate</name>
        <dbReference type="ChEBI" id="CHEBI:63576"/>
    </ligand>
</feature>
<dbReference type="Pfam" id="PF21702">
    <property type="entry name" value="GLGE_C"/>
    <property type="match status" value="1"/>
</dbReference>
<organism evidence="8 9">
    <name type="scientific">Corynebacterium glucuronolyticum</name>
    <dbReference type="NCBI Taxonomy" id="39791"/>
    <lineage>
        <taxon>Bacteria</taxon>
        <taxon>Bacillati</taxon>
        <taxon>Actinomycetota</taxon>
        <taxon>Actinomycetes</taxon>
        <taxon>Mycobacteriales</taxon>
        <taxon>Corynebacteriaceae</taxon>
        <taxon>Corynebacterium</taxon>
    </lineage>
</organism>
<evidence type="ECO:0000256" key="4">
    <source>
        <dbReference type="ARBA" id="ARBA00023277"/>
    </source>
</evidence>
<comment type="subunit">
    <text evidence="1 6">Homodimer.</text>
</comment>
<dbReference type="EMBL" id="CP066007">
    <property type="protein sequence ID" value="QQB45945.1"/>
    <property type="molecule type" value="Genomic_DNA"/>
</dbReference>
<feature type="site" description="Transition state stabilizer" evidence="6">
    <location>
        <position position="453"/>
    </location>
</feature>
<feature type="binding site" evidence="6">
    <location>
        <position position="369"/>
    </location>
    <ligand>
        <name>alpha-maltose 1-phosphate</name>
        <dbReference type="ChEBI" id="CHEBI:63576"/>
    </ligand>
</feature>
<feature type="binding site" evidence="6">
    <location>
        <position position="238"/>
    </location>
    <ligand>
        <name>alpha-maltose 1-phosphate</name>
        <dbReference type="ChEBI" id="CHEBI:63576"/>
    </ligand>
</feature>
<dbReference type="GO" id="GO:0030979">
    <property type="term" value="P:alpha-glucan biosynthetic process"/>
    <property type="evidence" value="ECO:0007669"/>
    <property type="project" value="UniProtKB-UniRule"/>
</dbReference>
<comment type="similarity">
    <text evidence="6">Belongs to the glycosyl hydrolase 13 family. GlgE subfamily.</text>
</comment>
<dbReference type="InterPro" id="IPR026585">
    <property type="entry name" value="GlgE"/>
</dbReference>
<comment type="function">
    <text evidence="6">Maltosyltransferase that uses maltose 1-phosphate (M1P) as the sugar donor to elongate linear or branched alpha-(1-&gt;4)-glucans. Is involved in a branched alpha-glucan biosynthetic pathway from trehalose, together with TreS, Mak and GlgB.</text>
</comment>
<keyword evidence="4 6" id="KW-0119">Carbohydrate metabolism</keyword>
<dbReference type="InterPro" id="IPR006047">
    <property type="entry name" value="GH13_cat_dom"/>
</dbReference>
<proteinExistence type="inferred from homology"/>
<evidence type="ECO:0000256" key="3">
    <source>
        <dbReference type="ARBA" id="ARBA00022679"/>
    </source>
</evidence>
<dbReference type="GO" id="GO:0004553">
    <property type="term" value="F:hydrolase activity, hydrolyzing O-glycosyl compounds"/>
    <property type="evidence" value="ECO:0007669"/>
    <property type="project" value="InterPro"/>
</dbReference>
<dbReference type="InterPro" id="IPR013783">
    <property type="entry name" value="Ig-like_fold"/>
</dbReference>
<dbReference type="Gene3D" id="3.20.20.80">
    <property type="entry name" value="Glycosidases"/>
    <property type="match status" value="1"/>
</dbReference>
<feature type="active site" description="Proton donor" evidence="6">
    <location>
        <position position="397"/>
    </location>
</feature>
<feature type="domain" description="Glycosyl hydrolase family 13 catalytic" evidence="7">
    <location>
        <begin position="186"/>
        <end position="517"/>
    </location>
</feature>
<dbReference type="PANTHER" id="PTHR47786:SF2">
    <property type="entry name" value="GLYCOSYL HYDROLASE FAMILY 13 CATALYTIC DOMAIN-CONTAINING PROTEIN"/>
    <property type="match status" value="1"/>
</dbReference>
<feature type="active site" description="Nucleophile" evidence="6">
    <location>
        <position position="368"/>
    </location>
</feature>
<dbReference type="Pfam" id="PF00128">
    <property type="entry name" value="Alpha-amylase"/>
    <property type="match status" value="1"/>
</dbReference>
<dbReference type="OrthoDB" id="9805159at2"/>